<dbReference type="Pfam" id="PF13306">
    <property type="entry name" value="LRR_5"/>
    <property type="match status" value="1"/>
</dbReference>
<dbReference type="PANTHER" id="PTHR45661">
    <property type="entry name" value="SURFACE ANTIGEN"/>
    <property type="match status" value="1"/>
</dbReference>
<protein>
    <recommendedName>
        <fullName evidence="4">Surface antigen BspA-like</fullName>
    </recommendedName>
</protein>
<dbReference type="Gene3D" id="3.80.10.10">
    <property type="entry name" value="Ribonuclease Inhibitor"/>
    <property type="match status" value="2"/>
</dbReference>
<keyword evidence="1" id="KW-1133">Transmembrane helix</keyword>
<dbReference type="SUPFAM" id="SSF52058">
    <property type="entry name" value="L domain-like"/>
    <property type="match status" value="1"/>
</dbReference>
<evidence type="ECO:0000313" key="3">
    <source>
        <dbReference type="Proteomes" id="UP001470230"/>
    </source>
</evidence>
<accession>A0ABR2J224</accession>
<reference evidence="2 3" key="1">
    <citation type="submission" date="2024-04" db="EMBL/GenBank/DDBJ databases">
        <title>Tritrichomonas musculus Genome.</title>
        <authorList>
            <person name="Alves-Ferreira E."/>
            <person name="Grigg M."/>
            <person name="Lorenzi H."/>
            <person name="Galac M."/>
        </authorList>
    </citation>
    <scope>NUCLEOTIDE SEQUENCE [LARGE SCALE GENOMIC DNA]</scope>
    <source>
        <strain evidence="2 3">EAF2021</strain>
    </source>
</reference>
<dbReference type="EMBL" id="JAPFFF010000013">
    <property type="protein sequence ID" value="KAK8871620.1"/>
    <property type="molecule type" value="Genomic_DNA"/>
</dbReference>
<organism evidence="2 3">
    <name type="scientific">Tritrichomonas musculus</name>
    <dbReference type="NCBI Taxonomy" id="1915356"/>
    <lineage>
        <taxon>Eukaryota</taxon>
        <taxon>Metamonada</taxon>
        <taxon>Parabasalia</taxon>
        <taxon>Tritrichomonadida</taxon>
        <taxon>Tritrichomonadidae</taxon>
        <taxon>Tritrichomonas</taxon>
    </lineage>
</organism>
<keyword evidence="1" id="KW-0812">Transmembrane</keyword>
<comment type="caution">
    <text evidence="2">The sequence shown here is derived from an EMBL/GenBank/DDBJ whole genome shotgun (WGS) entry which is preliminary data.</text>
</comment>
<evidence type="ECO:0000313" key="2">
    <source>
        <dbReference type="EMBL" id="KAK8871620.1"/>
    </source>
</evidence>
<evidence type="ECO:0000256" key="1">
    <source>
        <dbReference type="SAM" id="Phobius"/>
    </source>
</evidence>
<dbReference type="InterPro" id="IPR053139">
    <property type="entry name" value="Surface_bspA-like"/>
</dbReference>
<proteinExistence type="predicted"/>
<dbReference type="InterPro" id="IPR032675">
    <property type="entry name" value="LRR_dom_sf"/>
</dbReference>
<keyword evidence="3" id="KW-1185">Reference proteome</keyword>
<evidence type="ECO:0008006" key="4">
    <source>
        <dbReference type="Google" id="ProtNLM"/>
    </source>
</evidence>
<keyword evidence="1" id="KW-0472">Membrane</keyword>
<dbReference type="InterPro" id="IPR026906">
    <property type="entry name" value="LRR_5"/>
</dbReference>
<sequence length="328" mass="36505">MFLLIALALSDTQRCNEYFCYNQKEETKELELIGLSEYFFFSSYGMMNSKPLNLDPNFDDGSILTSINFNFPQSYYSMKLSIPSTVKFIKEEAFYNVIRVSLNLTLRDNVVIGDRAFQGFTGLRSINFIGNAQKIGADAFKDCTGLQTISEIKAAEIGSGAFCNCLNMKGQLKISSITKTIGDKAFSGCYDLNGDLTIPESVTFIGKSAFEKCEKLDGTLTIKTSSIEISENAFKDTKFEKINYPGKISQNELISIGLSENIVVSELKHQELINVSLYDISKSSQNKSSIGTKVAIAFSVMAIVAFFIFVVIFVIKKVKAQNNYQEIN</sequence>
<name>A0ABR2J224_9EUKA</name>
<dbReference type="PANTHER" id="PTHR45661:SF3">
    <property type="entry name" value="IG-LIKE DOMAIN-CONTAINING PROTEIN"/>
    <property type="match status" value="1"/>
</dbReference>
<dbReference type="Proteomes" id="UP001470230">
    <property type="component" value="Unassembled WGS sequence"/>
</dbReference>
<feature type="transmembrane region" description="Helical" evidence="1">
    <location>
        <begin position="294"/>
        <end position="315"/>
    </location>
</feature>
<gene>
    <name evidence="2" type="ORF">M9Y10_007355</name>
</gene>